<dbReference type="CDD" id="cd01949">
    <property type="entry name" value="GGDEF"/>
    <property type="match status" value="1"/>
</dbReference>
<feature type="transmembrane region" description="Helical" evidence="4">
    <location>
        <begin position="43"/>
        <end position="64"/>
    </location>
</feature>
<evidence type="ECO:0000313" key="7">
    <source>
        <dbReference type="Proteomes" id="UP000198611"/>
    </source>
</evidence>
<reference evidence="6 7" key="1">
    <citation type="submission" date="2016-10" db="EMBL/GenBank/DDBJ databases">
        <authorList>
            <person name="de Groot N.N."/>
        </authorList>
    </citation>
    <scope>NUCLEOTIDE SEQUENCE [LARGE SCALE GENOMIC DNA]</scope>
    <source>
        <strain evidence="6 7">HL3</strain>
    </source>
</reference>
<dbReference type="AlphaFoldDB" id="A0A1I1QQS2"/>
<feature type="transmembrane region" description="Helical" evidence="4">
    <location>
        <begin position="101"/>
        <end position="119"/>
    </location>
</feature>
<evidence type="ECO:0000313" key="6">
    <source>
        <dbReference type="EMBL" id="SFD22188.1"/>
    </source>
</evidence>
<dbReference type="NCBIfam" id="TIGR00254">
    <property type="entry name" value="GGDEF"/>
    <property type="match status" value="1"/>
</dbReference>
<dbReference type="OrthoDB" id="5296913at2"/>
<dbReference type="SMART" id="SM00267">
    <property type="entry name" value="GGDEF"/>
    <property type="match status" value="1"/>
</dbReference>
<keyword evidence="4" id="KW-0812">Transmembrane</keyword>
<evidence type="ECO:0000256" key="4">
    <source>
        <dbReference type="SAM" id="Phobius"/>
    </source>
</evidence>
<dbReference type="GO" id="GO:0005886">
    <property type="term" value="C:plasma membrane"/>
    <property type="evidence" value="ECO:0007669"/>
    <property type="project" value="TreeGrafter"/>
</dbReference>
<dbReference type="RefSeq" id="WP_093427792.1">
    <property type="nucleotide sequence ID" value="NZ_FOMJ01000003.1"/>
</dbReference>
<sequence>MGNFRETARRFLQEVAWDCLSARHHSRTFDYYRADRLILRSRFFALLLGVATPLWLFADIWLLPAGYLEPMVILRLMAGALLLALVWVVPKPNLFGARAHILMLVGIPLLFHVASQGLLGPTYSNPALIGYTTLPLFLVVMLALFPLTLMEGLGITALLVGAVVVQHAAQGVIGELGVLGLFWDLALLTGFSLLAQGIHLHMLMLVHRQATHDPLTGLLNRGGLFRRLEQGVTQEEWPDTATVLIIDLDRFKTINDRHGHPVGDEVLRHLSTILEEHLGPQDLAGRIGGEEFVIVGHPDAGGTVRERADILRQAIADHPAPTSAGPLTITASIGVARWESGRRVEEVIAEADEALYAAKEGGRDLVVEPAS</sequence>
<gene>
    <name evidence="6" type="ORF">SAMN05660831_01128</name>
</gene>
<comment type="cofactor">
    <cofactor evidence="1">
        <name>Mg(2+)</name>
        <dbReference type="ChEBI" id="CHEBI:18420"/>
    </cofactor>
</comment>
<dbReference type="Proteomes" id="UP000198611">
    <property type="component" value="Unassembled WGS sequence"/>
</dbReference>
<dbReference type="Pfam" id="PF00990">
    <property type="entry name" value="GGDEF"/>
    <property type="match status" value="1"/>
</dbReference>
<dbReference type="GO" id="GO:0043709">
    <property type="term" value="P:cell adhesion involved in single-species biofilm formation"/>
    <property type="evidence" value="ECO:0007669"/>
    <property type="project" value="TreeGrafter"/>
</dbReference>
<evidence type="ECO:0000256" key="3">
    <source>
        <dbReference type="ARBA" id="ARBA00034247"/>
    </source>
</evidence>
<dbReference type="InterPro" id="IPR000160">
    <property type="entry name" value="GGDEF_dom"/>
</dbReference>
<dbReference type="SUPFAM" id="SSF55073">
    <property type="entry name" value="Nucleotide cyclase"/>
    <property type="match status" value="1"/>
</dbReference>
<dbReference type="Gene3D" id="3.30.70.270">
    <property type="match status" value="1"/>
</dbReference>
<evidence type="ECO:0000256" key="1">
    <source>
        <dbReference type="ARBA" id="ARBA00001946"/>
    </source>
</evidence>
<comment type="catalytic activity">
    <reaction evidence="3">
        <text>2 GTP = 3',3'-c-di-GMP + 2 diphosphate</text>
        <dbReference type="Rhea" id="RHEA:24898"/>
        <dbReference type="ChEBI" id="CHEBI:33019"/>
        <dbReference type="ChEBI" id="CHEBI:37565"/>
        <dbReference type="ChEBI" id="CHEBI:58805"/>
        <dbReference type="EC" id="2.7.7.65"/>
    </reaction>
</comment>
<keyword evidence="4" id="KW-1133">Transmembrane helix</keyword>
<dbReference type="InterPro" id="IPR043128">
    <property type="entry name" value="Rev_trsase/Diguanyl_cyclase"/>
</dbReference>
<dbReference type="GO" id="GO:1902201">
    <property type="term" value="P:negative regulation of bacterial-type flagellum-dependent cell motility"/>
    <property type="evidence" value="ECO:0007669"/>
    <property type="project" value="TreeGrafter"/>
</dbReference>
<keyword evidence="7" id="KW-1185">Reference proteome</keyword>
<name>A0A1I1QQS2_9GAMM</name>
<feature type="transmembrane region" description="Helical" evidence="4">
    <location>
        <begin position="152"/>
        <end position="173"/>
    </location>
</feature>
<dbReference type="STRING" id="1123397.SAMN05660831_01128"/>
<accession>A0A1I1QQS2</accession>
<dbReference type="GO" id="GO:0052621">
    <property type="term" value="F:diguanylate cyclase activity"/>
    <property type="evidence" value="ECO:0007669"/>
    <property type="project" value="UniProtKB-EC"/>
</dbReference>
<dbReference type="InterPro" id="IPR050469">
    <property type="entry name" value="Diguanylate_Cyclase"/>
</dbReference>
<feature type="domain" description="GGDEF" evidence="5">
    <location>
        <begin position="239"/>
        <end position="371"/>
    </location>
</feature>
<dbReference type="FunFam" id="3.30.70.270:FF:000001">
    <property type="entry name" value="Diguanylate cyclase domain protein"/>
    <property type="match status" value="1"/>
</dbReference>
<dbReference type="PANTHER" id="PTHR45138:SF9">
    <property type="entry name" value="DIGUANYLATE CYCLASE DGCM-RELATED"/>
    <property type="match status" value="1"/>
</dbReference>
<dbReference type="PANTHER" id="PTHR45138">
    <property type="entry name" value="REGULATORY COMPONENTS OF SENSORY TRANSDUCTION SYSTEM"/>
    <property type="match status" value="1"/>
</dbReference>
<protein>
    <recommendedName>
        <fullName evidence="2">diguanylate cyclase</fullName>
        <ecNumber evidence="2">2.7.7.65</ecNumber>
    </recommendedName>
</protein>
<organism evidence="6 7">
    <name type="scientific">Thiohalospira halophila DSM 15071</name>
    <dbReference type="NCBI Taxonomy" id="1123397"/>
    <lineage>
        <taxon>Bacteria</taxon>
        <taxon>Pseudomonadati</taxon>
        <taxon>Pseudomonadota</taxon>
        <taxon>Gammaproteobacteria</taxon>
        <taxon>Thiohalospirales</taxon>
        <taxon>Thiohalospiraceae</taxon>
        <taxon>Thiohalospira</taxon>
    </lineage>
</organism>
<evidence type="ECO:0000259" key="5">
    <source>
        <dbReference type="PROSITE" id="PS50887"/>
    </source>
</evidence>
<proteinExistence type="predicted"/>
<feature type="transmembrane region" description="Helical" evidence="4">
    <location>
        <begin position="70"/>
        <end position="89"/>
    </location>
</feature>
<dbReference type="PROSITE" id="PS50887">
    <property type="entry name" value="GGDEF"/>
    <property type="match status" value="1"/>
</dbReference>
<dbReference type="InterPro" id="IPR029787">
    <property type="entry name" value="Nucleotide_cyclase"/>
</dbReference>
<dbReference type="EMBL" id="FOMJ01000003">
    <property type="protein sequence ID" value="SFD22188.1"/>
    <property type="molecule type" value="Genomic_DNA"/>
</dbReference>
<keyword evidence="4" id="KW-0472">Membrane</keyword>
<evidence type="ECO:0000256" key="2">
    <source>
        <dbReference type="ARBA" id="ARBA00012528"/>
    </source>
</evidence>
<dbReference type="EC" id="2.7.7.65" evidence="2"/>